<dbReference type="Gene3D" id="1.20.1740.10">
    <property type="entry name" value="Amino acid/polyamine transporter I"/>
    <property type="match status" value="1"/>
</dbReference>
<evidence type="ECO:0000256" key="1">
    <source>
        <dbReference type="ARBA" id="ARBA00004141"/>
    </source>
</evidence>
<feature type="transmembrane region" description="Helical" evidence="5">
    <location>
        <begin position="421"/>
        <end position="442"/>
    </location>
</feature>
<dbReference type="GO" id="GO:0016020">
    <property type="term" value="C:membrane"/>
    <property type="evidence" value="ECO:0007669"/>
    <property type="project" value="UniProtKB-SubCell"/>
</dbReference>
<feature type="transmembrane region" description="Helical" evidence="5">
    <location>
        <begin position="297"/>
        <end position="320"/>
    </location>
</feature>
<evidence type="ECO:0000313" key="6">
    <source>
        <dbReference type="EMBL" id="SEC56033.1"/>
    </source>
</evidence>
<feature type="transmembrane region" description="Helical" evidence="5">
    <location>
        <begin position="59"/>
        <end position="81"/>
    </location>
</feature>
<keyword evidence="3 5" id="KW-1133">Transmembrane helix</keyword>
<name>A0A1H4THN6_9NOCA</name>
<feature type="transmembrane region" description="Helical" evidence="5">
    <location>
        <begin position="102"/>
        <end position="128"/>
    </location>
</feature>
<dbReference type="PANTHER" id="PTHR47547:SF1">
    <property type="entry name" value="ASPARTATE-PROTON SYMPORTER"/>
    <property type="match status" value="1"/>
</dbReference>
<feature type="transmembrane region" description="Helical" evidence="5">
    <location>
        <begin position="480"/>
        <end position="501"/>
    </location>
</feature>
<feature type="transmembrane region" description="Helical" evidence="5">
    <location>
        <begin position="546"/>
        <end position="565"/>
    </location>
</feature>
<keyword evidence="2 5" id="KW-0812">Transmembrane</keyword>
<feature type="transmembrane region" description="Helical" evidence="5">
    <location>
        <begin position="361"/>
        <end position="381"/>
    </location>
</feature>
<protein>
    <submittedName>
        <fullName evidence="6">Amino acid transporter</fullName>
    </submittedName>
</protein>
<comment type="subcellular location">
    <subcellularLocation>
        <location evidence="1">Membrane</location>
        <topology evidence="1">Multi-pass membrane protein</topology>
    </subcellularLocation>
</comment>
<dbReference type="Pfam" id="PF13520">
    <property type="entry name" value="AA_permease_2"/>
    <property type="match status" value="1"/>
</dbReference>
<keyword evidence="7" id="KW-1185">Reference proteome</keyword>
<dbReference type="PANTHER" id="PTHR47547">
    <property type="match status" value="1"/>
</dbReference>
<proteinExistence type="predicted"/>
<feature type="transmembrane region" description="Helical" evidence="5">
    <location>
        <begin position="253"/>
        <end position="277"/>
    </location>
</feature>
<evidence type="ECO:0000256" key="3">
    <source>
        <dbReference type="ARBA" id="ARBA00022989"/>
    </source>
</evidence>
<gene>
    <name evidence="6" type="ORF">SAMN04490239_4544</name>
</gene>
<reference evidence="7" key="1">
    <citation type="submission" date="2016-10" db="EMBL/GenBank/DDBJ databases">
        <authorList>
            <person name="Varghese N."/>
            <person name="Submissions S."/>
        </authorList>
    </citation>
    <scope>NUCLEOTIDE SEQUENCE [LARGE SCALE GENOMIC DNA]</scope>
    <source>
        <strain evidence="7">DSM 44498</strain>
    </source>
</reference>
<feature type="transmembrane region" description="Helical" evidence="5">
    <location>
        <begin position="148"/>
        <end position="169"/>
    </location>
</feature>
<dbReference type="EMBL" id="FNSV01000005">
    <property type="protein sequence ID" value="SEC56033.1"/>
    <property type="molecule type" value="Genomic_DNA"/>
</dbReference>
<dbReference type="InterPro" id="IPR052962">
    <property type="entry name" value="AA_Transporter_AGT"/>
</dbReference>
<dbReference type="RefSeq" id="WP_072939278.1">
    <property type="nucleotide sequence ID" value="NZ_FNSV01000005.1"/>
</dbReference>
<evidence type="ECO:0000313" key="7">
    <source>
        <dbReference type="Proteomes" id="UP000183561"/>
    </source>
</evidence>
<evidence type="ECO:0000256" key="5">
    <source>
        <dbReference type="SAM" id="Phobius"/>
    </source>
</evidence>
<feature type="transmembrane region" description="Helical" evidence="5">
    <location>
        <begin position="30"/>
        <end position="53"/>
    </location>
</feature>
<dbReference type="AlphaFoldDB" id="A0A1H4THN6"/>
<dbReference type="GO" id="GO:0022857">
    <property type="term" value="F:transmembrane transporter activity"/>
    <property type="evidence" value="ECO:0007669"/>
    <property type="project" value="InterPro"/>
</dbReference>
<keyword evidence="4 5" id="KW-0472">Membrane</keyword>
<dbReference type="Proteomes" id="UP000183561">
    <property type="component" value="Unassembled WGS sequence"/>
</dbReference>
<feature type="transmembrane region" description="Helical" evidence="5">
    <location>
        <begin position="513"/>
        <end position="534"/>
    </location>
</feature>
<dbReference type="OrthoDB" id="9804700at2"/>
<evidence type="ECO:0000256" key="2">
    <source>
        <dbReference type="ARBA" id="ARBA00022692"/>
    </source>
</evidence>
<accession>A0A1H4THN6</accession>
<organism evidence="6 7">
    <name type="scientific">Rhodococcus koreensis</name>
    <dbReference type="NCBI Taxonomy" id="99653"/>
    <lineage>
        <taxon>Bacteria</taxon>
        <taxon>Bacillati</taxon>
        <taxon>Actinomycetota</taxon>
        <taxon>Actinomycetes</taxon>
        <taxon>Mycobacteriales</taxon>
        <taxon>Nocardiaceae</taxon>
        <taxon>Rhodococcus</taxon>
    </lineage>
</organism>
<evidence type="ECO:0000256" key="4">
    <source>
        <dbReference type="ARBA" id="ARBA00023136"/>
    </source>
</evidence>
<feature type="transmembrane region" description="Helical" evidence="5">
    <location>
        <begin position="181"/>
        <end position="200"/>
    </location>
</feature>
<sequence length="615" mass="65717">MALSSAPSGGIAAPGASSEKLTRSMSLTNLIFLGVSAQIGSGWLFAVLSAAGAAGPAAVLSWVLAALLFGVIAMPWMELGAMLPRSGGPVRYPSLSHGMMTGWLVGGAYWIATVAVTTLEAQAVLTYVSSNWPELGLMHEVDGLEILTWPRGILAGVAILAVFTVLNIFGIKMLSEANRWITLWKIAIPTLTFILLFTAFRSSNFTETGFFAMGFDGVLHAIPATGIAFAYLGFRQVLDFGGECKNPQRNIPIAIAASILIPMVVYVLLQVAFIGALDWAAAGLAPGQWGSLLSSDWASAPLFQALIAAGFGGFGTLLLIDAIVSPAATGWVFLGSATRSTYALSEHDMAPSLLQRLNRFAVPWMSLLVSFAVSCLFLLPLPSWYRLVSIVSVALLLSYLVGSSSMMVLRRTAPDLPRPFRLRNAGFWAPASFVATLILVYVAGFSTVLNLAIVVFAGTPAYVAYIAVRQGWITRARAYSWSAVFLAAWGFVSWQGGWFMTVSGGQREGAWDTPAYLVACTAVLAVGGIVLYLMSNTVGRVHVSRSTWFVTLLVAVLFLSFYGSYGPLDHPAFGEGWDLIPVTVAGLAGYYWSVASGFQTDEVRENHLEDDVVPV</sequence>
<feature type="transmembrane region" description="Helical" evidence="5">
    <location>
        <begin position="387"/>
        <end position="409"/>
    </location>
</feature>
<dbReference type="InterPro" id="IPR002293">
    <property type="entry name" value="AA/rel_permease1"/>
</dbReference>
<feature type="transmembrane region" description="Helical" evidence="5">
    <location>
        <begin position="577"/>
        <end position="594"/>
    </location>
</feature>
<feature type="transmembrane region" description="Helical" evidence="5">
    <location>
        <begin position="212"/>
        <end position="232"/>
    </location>
</feature>
<feature type="transmembrane region" description="Helical" evidence="5">
    <location>
        <begin position="448"/>
        <end position="468"/>
    </location>
</feature>